<evidence type="ECO:0000256" key="6">
    <source>
        <dbReference type="ARBA" id="ARBA00023065"/>
    </source>
</evidence>
<accession>A0A0A1ZAF0</accession>
<keyword evidence="3 12" id="KW-0812">Transmembrane</keyword>
<feature type="transmembrane region" description="Helical" evidence="12">
    <location>
        <begin position="22"/>
        <end position="40"/>
    </location>
</feature>
<evidence type="ECO:0000313" key="15">
    <source>
        <dbReference type="EMBL" id="KGF85516.1"/>
    </source>
</evidence>
<comment type="subcellular location">
    <subcellularLocation>
        <location evidence="12">Cellular thylakoid membrane</location>
        <topology evidence="12">Single-pass membrane protein</topology>
    </subcellularLocation>
    <subcellularLocation>
        <location evidence="11">Endomembrane system</location>
        <topology evidence="11">Single-pass membrane protein</topology>
    </subcellularLocation>
</comment>
<evidence type="ECO:0000256" key="8">
    <source>
        <dbReference type="ARBA" id="ARBA00023136"/>
    </source>
</evidence>
<evidence type="ECO:0000256" key="3">
    <source>
        <dbReference type="ARBA" id="ARBA00022692"/>
    </source>
</evidence>
<proteinExistence type="inferred from homology"/>
<dbReference type="GO" id="GO:0031676">
    <property type="term" value="C:plasma membrane-derived thylakoid membrane"/>
    <property type="evidence" value="ECO:0007669"/>
    <property type="project" value="UniProtKB-SubCell"/>
</dbReference>
<keyword evidence="8 12" id="KW-0472">Membrane</keyword>
<dbReference type="HAMAP" id="MF_01398">
    <property type="entry name" value="ATP_synth_b_bprime"/>
    <property type="match status" value="1"/>
</dbReference>
<evidence type="ECO:0000256" key="11">
    <source>
        <dbReference type="ARBA" id="ARBA00037847"/>
    </source>
</evidence>
<evidence type="ECO:0000313" key="16">
    <source>
        <dbReference type="Proteomes" id="UP000030598"/>
    </source>
</evidence>
<dbReference type="InterPro" id="IPR002146">
    <property type="entry name" value="ATP_synth_b/b'su_bac/chlpt"/>
</dbReference>
<keyword evidence="2 12" id="KW-0138">CF(0)</keyword>
<comment type="function">
    <text evidence="10 12">F(1)F(0) ATP synthase produces ATP from ADP in the presence of a proton or sodium gradient. F-type ATPases consist of two structural domains, F(1) containing the extramembraneous catalytic core and F(0) containing the membrane proton channel, linked together by a central stalk and a peripheral stalk. During catalysis, ATP synthesis in the catalytic domain of F(1) is coupled via a rotary mechanism of the central stalk subunits to proton translocation.</text>
</comment>
<dbReference type="GO" id="GO:0045259">
    <property type="term" value="C:proton-transporting ATP synthase complex"/>
    <property type="evidence" value="ECO:0007669"/>
    <property type="project" value="UniProtKB-KW"/>
</dbReference>
<gene>
    <name evidence="12" type="primary">atpF</name>
    <name evidence="15" type="ORF">EU91_1618</name>
</gene>
<evidence type="ECO:0000256" key="4">
    <source>
        <dbReference type="ARBA" id="ARBA00022781"/>
    </source>
</evidence>
<comment type="subunit">
    <text evidence="12">F-type ATPases have 2 components, F(1) - the catalytic core - and F(0) - the membrane proton channel. F(1) has five subunits: alpha(3), beta(3), gamma(1), delta(1), epsilon(1). F(0) has four main subunits: a(1), b(1), b'(1) and c(10-14). The alpha and beta chains form an alternating ring which encloses part of the gamma chain. F(1) is attached to F(0) by a central stalk formed by the gamma and epsilon chains, while a peripheral stalk is formed by the delta, b and b' chains.</text>
</comment>
<keyword evidence="4 12" id="KW-0375">Hydrogen ion transport</keyword>
<dbReference type="PANTHER" id="PTHR34264">
    <property type="entry name" value="ATP SYNTHASE SUBUNIT B, CHLOROPLASTIC"/>
    <property type="match status" value="1"/>
</dbReference>
<evidence type="ECO:0000256" key="5">
    <source>
        <dbReference type="ARBA" id="ARBA00022989"/>
    </source>
</evidence>
<evidence type="ECO:0000256" key="2">
    <source>
        <dbReference type="ARBA" id="ARBA00022547"/>
    </source>
</evidence>
<name>A0A0A1ZAF0_PROMR</name>
<keyword evidence="5 12" id="KW-1133">Transmembrane helix</keyword>
<evidence type="ECO:0000256" key="13">
    <source>
        <dbReference type="RuleBase" id="RU003848"/>
    </source>
</evidence>
<protein>
    <recommendedName>
        <fullName evidence="12">ATP synthase subunit b</fullName>
    </recommendedName>
    <alternativeName>
        <fullName evidence="12">ATP synthase F(0) sector subunit b</fullName>
    </alternativeName>
    <alternativeName>
        <fullName evidence="12">ATPase subunit I</fullName>
    </alternativeName>
    <alternativeName>
        <fullName evidence="12">F-type ATPase subunit b</fullName>
        <shortName evidence="12">F-ATPase subunit b</shortName>
    </alternativeName>
</protein>
<dbReference type="STRING" id="59925.EU91_1618"/>
<dbReference type="EMBL" id="JNAH01000008">
    <property type="protein sequence ID" value="KGF85516.1"/>
    <property type="molecule type" value="Genomic_DNA"/>
</dbReference>
<evidence type="ECO:0000256" key="12">
    <source>
        <dbReference type="HAMAP-Rule" id="MF_01398"/>
    </source>
</evidence>
<evidence type="ECO:0000256" key="9">
    <source>
        <dbReference type="ARBA" id="ARBA00023310"/>
    </source>
</evidence>
<dbReference type="AlphaFoldDB" id="A0A0A1ZAF0"/>
<dbReference type="Pfam" id="PF00430">
    <property type="entry name" value="ATP-synt_B"/>
    <property type="match status" value="1"/>
</dbReference>
<keyword evidence="1 12" id="KW-0813">Transport</keyword>
<evidence type="ECO:0000256" key="14">
    <source>
        <dbReference type="SAM" id="MobiDB-lite"/>
    </source>
</evidence>
<feature type="region of interest" description="Disordered" evidence="14">
    <location>
        <begin position="72"/>
        <end position="98"/>
    </location>
</feature>
<dbReference type="PANTHER" id="PTHR34264:SF3">
    <property type="entry name" value="ATP SYNTHASE SUBUNIT B, CHLOROPLASTIC"/>
    <property type="match status" value="1"/>
</dbReference>
<keyword evidence="15" id="KW-0378">Hydrolase</keyword>
<dbReference type="NCBIfam" id="NF005606">
    <property type="entry name" value="PRK07352.1"/>
    <property type="match status" value="1"/>
</dbReference>
<dbReference type="GO" id="GO:0016787">
    <property type="term" value="F:hydrolase activity"/>
    <property type="evidence" value="ECO:0007669"/>
    <property type="project" value="UniProtKB-KW"/>
</dbReference>
<keyword evidence="6 12" id="KW-0406">Ion transport</keyword>
<keyword evidence="7 12" id="KW-0793">Thylakoid</keyword>
<comment type="similarity">
    <text evidence="12 13">Belongs to the ATPase B chain family.</text>
</comment>
<dbReference type="GO" id="GO:0046933">
    <property type="term" value="F:proton-transporting ATP synthase activity, rotational mechanism"/>
    <property type="evidence" value="ECO:0007669"/>
    <property type="project" value="UniProtKB-UniRule"/>
</dbReference>
<dbReference type="RefSeq" id="WP_025882323.1">
    <property type="nucleotide sequence ID" value="NZ_CP138934.1"/>
</dbReference>
<organism evidence="15 16">
    <name type="scientific">Prochlorococcus marinus str. GP2</name>
    <dbReference type="NCBI Taxonomy" id="59925"/>
    <lineage>
        <taxon>Bacteria</taxon>
        <taxon>Bacillati</taxon>
        <taxon>Cyanobacteriota</taxon>
        <taxon>Cyanophyceae</taxon>
        <taxon>Synechococcales</taxon>
        <taxon>Prochlorococcaceae</taxon>
        <taxon>Prochlorococcus</taxon>
    </lineage>
</organism>
<dbReference type="CDD" id="cd06503">
    <property type="entry name" value="ATP-synt_Fo_b"/>
    <property type="match status" value="1"/>
</dbReference>
<sequence>MNLTLLATEGFGLNFNLFETNILNWAVVVFGLYKFLPGFLGKMLQKRREGILLELKDAEDRLLNATQALEKAKKDLSSAEEKASQIKADSLKRSESIRMESEKKAIEEMARIKQSAISDESSEASRAISQLRKEAVELAIKKALDSLPNRLDKTTQENLVTQSINNIEVN</sequence>
<keyword evidence="9 12" id="KW-0066">ATP synthesis</keyword>
<comment type="function">
    <text evidence="12">Component of the F(0) channel, it forms part of the peripheral stalk, linking F(1) to F(0).</text>
</comment>
<reference evidence="16" key="1">
    <citation type="journal article" date="2014" name="Sci. Data">
        <title>Genomes of diverse isolates of the marine cyanobacterium Prochlorococcus.</title>
        <authorList>
            <person name="Biller S."/>
            <person name="Berube P."/>
            <person name="Thompson J."/>
            <person name="Kelly L."/>
            <person name="Roggensack S."/>
            <person name="Awad L."/>
            <person name="Roache-Johnson K."/>
            <person name="Ding H."/>
            <person name="Giovannoni S.J."/>
            <person name="Moore L.R."/>
            <person name="Chisholm S.W."/>
        </authorList>
    </citation>
    <scope>NUCLEOTIDE SEQUENCE [LARGE SCALE GENOMIC DNA]</scope>
    <source>
        <strain evidence="16">GP2</strain>
    </source>
</reference>
<comment type="caution">
    <text evidence="15">The sequence shown here is derived from an EMBL/GenBank/DDBJ whole genome shotgun (WGS) entry which is preliminary data.</text>
</comment>
<dbReference type="OrthoDB" id="461217at2"/>
<dbReference type="eggNOG" id="COG0711">
    <property type="taxonomic scope" value="Bacteria"/>
</dbReference>
<evidence type="ECO:0000256" key="1">
    <source>
        <dbReference type="ARBA" id="ARBA00022448"/>
    </source>
</evidence>
<dbReference type="GO" id="GO:0012505">
    <property type="term" value="C:endomembrane system"/>
    <property type="evidence" value="ECO:0007669"/>
    <property type="project" value="UniProtKB-SubCell"/>
</dbReference>
<evidence type="ECO:0000256" key="7">
    <source>
        <dbReference type="ARBA" id="ARBA00023078"/>
    </source>
</evidence>
<dbReference type="Proteomes" id="UP000030598">
    <property type="component" value="Unassembled WGS sequence"/>
</dbReference>
<evidence type="ECO:0000256" key="10">
    <source>
        <dbReference type="ARBA" id="ARBA00025198"/>
    </source>
</evidence>